<dbReference type="PRINTS" id="PR00040">
    <property type="entry name" value="HTHMERR"/>
</dbReference>
<feature type="domain" description="HTH merR-type" evidence="2">
    <location>
        <begin position="1"/>
        <end position="68"/>
    </location>
</feature>
<evidence type="ECO:0000313" key="4">
    <source>
        <dbReference type="Proteomes" id="UP001589867"/>
    </source>
</evidence>
<dbReference type="Gene3D" id="1.10.1660.10">
    <property type="match status" value="1"/>
</dbReference>
<keyword evidence="4" id="KW-1185">Reference proteome</keyword>
<keyword evidence="1" id="KW-0238">DNA-binding</keyword>
<dbReference type="PROSITE" id="PS50937">
    <property type="entry name" value="HTH_MERR_2"/>
    <property type="match status" value="1"/>
</dbReference>
<gene>
    <name evidence="3" type="ORF">ACFFIA_42285</name>
</gene>
<dbReference type="RefSeq" id="WP_377262885.1">
    <property type="nucleotide sequence ID" value="NZ_JBHLUH010000105.1"/>
</dbReference>
<dbReference type="InterPro" id="IPR047057">
    <property type="entry name" value="MerR_fam"/>
</dbReference>
<evidence type="ECO:0000259" key="2">
    <source>
        <dbReference type="PROSITE" id="PS50937"/>
    </source>
</evidence>
<dbReference type="SMART" id="SM00422">
    <property type="entry name" value="HTH_MERR"/>
    <property type="match status" value="1"/>
</dbReference>
<dbReference type="PANTHER" id="PTHR30204">
    <property type="entry name" value="REDOX-CYCLING DRUG-SENSING TRANSCRIPTIONAL ACTIVATOR SOXR"/>
    <property type="match status" value="1"/>
</dbReference>
<accession>A0ABV6MHP3</accession>
<sequence length="130" mass="14477">MRIGELSRRTGVHERLLRYYEQQGLLQPARRPSGYREYSDSDIETVRRIRSLLAAGLSTNTIATVLPCLRDDNQRLVPICSDLVTELCQERDRITAAITELQASHAMLDTVINAAPDDVAARANLAALNS</sequence>
<name>A0ABV6MHP3_9ACTN</name>
<protein>
    <submittedName>
        <fullName evidence="3">MerR family transcriptional regulator</fullName>
    </submittedName>
</protein>
<comment type="caution">
    <text evidence="3">The sequence shown here is derived from an EMBL/GenBank/DDBJ whole genome shotgun (WGS) entry which is preliminary data.</text>
</comment>
<organism evidence="3 4">
    <name type="scientific">Phytohabitans kaempferiae</name>
    <dbReference type="NCBI Taxonomy" id="1620943"/>
    <lineage>
        <taxon>Bacteria</taxon>
        <taxon>Bacillati</taxon>
        <taxon>Actinomycetota</taxon>
        <taxon>Actinomycetes</taxon>
        <taxon>Micromonosporales</taxon>
        <taxon>Micromonosporaceae</taxon>
    </lineage>
</organism>
<dbReference type="Proteomes" id="UP001589867">
    <property type="component" value="Unassembled WGS sequence"/>
</dbReference>
<dbReference type="SUPFAM" id="SSF46955">
    <property type="entry name" value="Putative DNA-binding domain"/>
    <property type="match status" value="1"/>
</dbReference>
<dbReference type="Pfam" id="PF13411">
    <property type="entry name" value="MerR_1"/>
    <property type="match status" value="1"/>
</dbReference>
<evidence type="ECO:0000313" key="3">
    <source>
        <dbReference type="EMBL" id="MFC0534237.1"/>
    </source>
</evidence>
<dbReference type="InterPro" id="IPR000551">
    <property type="entry name" value="MerR-type_HTH_dom"/>
</dbReference>
<dbReference type="CDD" id="cd01282">
    <property type="entry name" value="HTH_MerR-like_sg3"/>
    <property type="match status" value="1"/>
</dbReference>
<dbReference type="PANTHER" id="PTHR30204:SF93">
    <property type="entry name" value="HTH MERR-TYPE DOMAIN-CONTAINING PROTEIN"/>
    <property type="match status" value="1"/>
</dbReference>
<proteinExistence type="predicted"/>
<reference evidence="3 4" key="1">
    <citation type="submission" date="2024-09" db="EMBL/GenBank/DDBJ databases">
        <authorList>
            <person name="Sun Q."/>
            <person name="Mori K."/>
        </authorList>
    </citation>
    <scope>NUCLEOTIDE SEQUENCE [LARGE SCALE GENOMIC DNA]</scope>
    <source>
        <strain evidence="3 4">TBRC 3947</strain>
    </source>
</reference>
<evidence type="ECO:0000256" key="1">
    <source>
        <dbReference type="ARBA" id="ARBA00023125"/>
    </source>
</evidence>
<dbReference type="PROSITE" id="PS00552">
    <property type="entry name" value="HTH_MERR_1"/>
    <property type="match status" value="1"/>
</dbReference>
<dbReference type="EMBL" id="JBHLUH010000105">
    <property type="protein sequence ID" value="MFC0534237.1"/>
    <property type="molecule type" value="Genomic_DNA"/>
</dbReference>
<dbReference type="InterPro" id="IPR009061">
    <property type="entry name" value="DNA-bd_dom_put_sf"/>
</dbReference>